<keyword evidence="2" id="KW-1185">Reference proteome</keyword>
<organism evidence="1 2">
    <name type="scientific">Thelephora ganbajun</name>
    <name type="common">Ganba fungus</name>
    <dbReference type="NCBI Taxonomy" id="370292"/>
    <lineage>
        <taxon>Eukaryota</taxon>
        <taxon>Fungi</taxon>
        <taxon>Dikarya</taxon>
        <taxon>Basidiomycota</taxon>
        <taxon>Agaricomycotina</taxon>
        <taxon>Agaricomycetes</taxon>
        <taxon>Thelephorales</taxon>
        <taxon>Thelephoraceae</taxon>
        <taxon>Thelephora</taxon>
    </lineage>
</organism>
<evidence type="ECO:0000313" key="2">
    <source>
        <dbReference type="Proteomes" id="UP000886501"/>
    </source>
</evidence>
<protein>
    <submittedName>
        <fullName evidence="1">Uncharacterized protein</fullName>
    </submittedName>
</protein>
<dbReference type="Proteomes" id="UP000886501">
    <property type="component" value="Unassembled WGS sequence"/>
</dbReference>
<accession>A0ACB6Z4F0</accession>
<gene>
    <name evidence="1" type="ORF">BDM02DRAFT_3121896</name>
</gene>
<reference evidence="1" key="2">
    <citation type="journal article" date="2020" name="Nat. Commun.">
        <title>Large-scale genome sequencing of mycorrhizal fungi provides insights into the early evolution of symbiotic traits.</title>
        <authorList>
            <person name="Miyauchi S."/>
            <person name="Kiss E."/>
            <person name="Kuo A."/>
            <person name="Drula E."/>
            <person name="Kohler A."/>
            <person name="Sanchez-Garcia M."/>
            <person name="Morin E."/>
            <person name="Andreopoulos B."/>
            <person name="Barry K.W."/>
            <person name="Bonito G."/>
            <person name="Buee M."/>
            <person name="Carver A."/>
            <person name="Chen C."/>
            <person name="Cichocki N."/>
            <person name="Clum A."/>
            <person name="Culley D."/>
            <person name="Crous P.W."/>
            <person name="Fauchery L."/>
            <person name="Girlanda M."/>
            <person name="Hayes R.D."/>
            <person name="Keri Z."/>
            <person name="LaButti K."/>
            <person name="Lipzen A."/>
            <person name="Lombard V."/>
            <person name="Magnuson J."/>
            <person name="Maillard F."/>
            <person name="Murat C."/>
            <person name="Nolan M."/>
            <person name="Ohm R.A."/>
            <person name="Pangilinan J."/>
            <person name="Pereira M.F."/>
            <person name="Perotto S."/>
            <person name="Peter M."/>
            <person name="Pfister S."/>
            <person name="Riley R."/>
            <person name="Sitrit Y."/>
            <person name="Stielow J.B."/>
            <person name="Szollosi G."/>
            <person name="Zifcakova L."/>
            <person name="Stursova M."/>
            <person name="Spatafora J.W."/>
            <person name="Tedersoo L."/>
            <person name="Vaario L.M."/>
            <person name="Yamada A."/>
            <person name="Yan M."/>
            <person name="Wang P."/>
            <person name="Xu J."/>
            <person name="Bruns T."/>
            <person name="Baldrian P."/>
            <person name="Vilgalys R."/>
            <person name="Dunand C."/>
            <person name="Henrissat B."/>
            <person name="Grigoriev I.V."/>
            <person name="Hibbett D."/>
            <person name="Nagy L.G."/>
            <person name="Martin F.M."/>
        </authorList>
    </citation>
    <scope>NUCLEOTIDE SEQUENCE</scope>
    <source>
        <strain evidence="1">P2</strain>
    </source>
</reference>
<sequence>MFLVLPTTSALHPTSYLIPQPYEYQNQVSYSSYSNVPRSRVPLCPSPQQHLFSQSSAEELEEREHQRALAVISNHRRRRAEGEVAIHQQQQAEAARQQYLAFLATELRR</sequence>
<comment type="caution">
    <text evidence="1">The sequence shown here is derived from an EMBL/GenBank/DDBJ whole genome shotgun (WGS) entry which is preliminary data.</text>
</comment>
<reference evidence="1" key="1">
    <citation type="submission" date="2019-10" db="EMBL/GenBank/DDBJ databases">
        <authorList>
            <consortium name="DOE Joint Genome Institute"/>
            <person name="Kuo A."/>
            <person name="Miyauchi S."/>
            <person name="Kiss E."/>
            <person name="Drula E."/>
            <person name="Kohler A."/>
            <person name="Sanchez-Garcia M."/>
            <person name="Andreopoulos B."/>
            <person name="Barry K.W."/>
            <person name="Bonito G."/>
            <person name="Buee M."/>
            <person name="Carver A."/>
            <person name="Chen C."/>
            <person name="Cichocki N."/>
            <person name="Clum A."/>
            <person name="Culley D."/>
            <person name="Crous P.W."/>
            <person name="Fauchery L."/>
            <person name="Girlanda M."/>
            <person name="Hayes R."/>
            <person name="Keri Z."/>
            <person name="Labutti K."/>
            <person name="Lipzen A."/>
            <person name="Lombard V."/>
            <person name="Magnuson J."/>
            <person name="Maillard F."/>
            <person name="Morin E."/>
            <person name="Murat C."/>
            <person name="Nolan M."/>
            <person name="Ohm R."/>
            <person name="Pangilinan J."/>
            <person name="Pereira M."/>
            <person name="Perotto S."/>
            <person name="Peter M."/>
            <person name="Riley R."/>
            <person name="Sitrit Y."/>
            <person name="Stielow B."/>
            <person name="Szollosi G."/>
            <person name="Zifcakova L."/>
            <person name="Stursova M."/>
            <person name="Spatafora J.W."/>
            <person name="Tedersoo L."/>
            <person name="Vaario L.-M."/>
            <person name="Yamada A."/>
            <person name="Yan M."/>
            <person name="Wang P."/>
            <person name="Xu J."/>
            <person name="Bruns T."/>
            <person name="Baldrian P."/>
            <person name="Vilgalys R."/>
            <person name="Henrissat B."/>
            <person name="Grigoriev I.V."/>
            <person name="Hibbett D."/>
            <person name="Nagy L.G."/>
            <person name="Martin F.M."/>
        </authorList>
    </citation>
    <scope>NUCLEOTIDE SEQUENCE</scope>
    <source>
        <strain evidence="1">P2</strain>
    </source>
</reference>
<evidence type="ECO:0000313" key="1">
    <source>
        <dbReference type="EMBL" id="KAF9644458.1"/>
    </source>
</evidence>
<dbReference type="EMBL" id="MU118138">
    <property type="protein sequence ID" value="KAF9644458.1"/>
    <property type="molecule type" value="Genomic_DNA"/>
</dbReference>
<name>A0ACB6Z4F0_THEGA</name>
<proteinExistence type="predicted"/>